<organism evidence="2 3">
    <name type="scientific">Crotalaria pallida</name>
    <name type="common">Smooth rattlebox</name>
    <name type="synonym">Crotalaria striata</name>
    <dbReference type="NCBI Taxonomy" id="3830"/>
    <lineage>
        <taxon>Eukaryota</taxon>
        <taxon>Viridiplantae</taxon>
        <taxon>Streptophyta</taxon>
        <taxon>Embryophyta</taxon>
        <taxon>Tracheophyta</taxon>
        <taxon>Spermatophyta</taxon>
        <taxon>Magnoliopsida</taxon>
        <taxon>eudicotyledons</taxon>
        <taxon>Gunneridae</taxon>
        <taxon>Pentapetalae</taxon>
        <taxon>rosids</taxon>
        <taxon>fabids</taxon>
        <taxon>Fabales</taxon>
        <taxon>Fabaceae</taxon>
        <taxon>Papilionoideae</taxon>
        <taxon>50 kb inversion clade</taxon>
        <taxon>genistoids sensu lato</taxon>
        <taxon>core genistoids</taxon>
        <taxon>Crotalarieae</taxon>
        <taxon>Crotalaria</taxon>
    </lineage>
</organism>
<keyword evidence="3" id="KW-1185">Reference proteome</keyword>
<sequence length="708" mass="79903">MGSFTHVNKSISIDLNDSMQDTQDTDKCQHFSLRGYVSNMREMDWKKCWPFPTESEERLSFPPLKVPQFGWWNCESWPKETATHGTNDQNHQTTSFNLDDVVNISDIQQVPMPDNIVAARDIDLNIPVAMGNTDKFTHLVHKKPRKISLVTDILRENQDPRMDLGQGSTSHLHFNMSTNSQEKSILPDKVDFQEDGNLTKRGRGSKRKFLPDEKSKEPVDMLFHRIENRVQNIENDERTIEIVPDNRSEDAPMVTSLKDGMKRHQHKPEHDRSHTMYKNDIGEKEGAFETPSGFFPHASTGKRMDNFSKGKGKMLQTDVELNILNTNMPTSLLLPSAQVAAPNGKGIEERLYLSSNLYSSVEACSKKDTNQSKNWLTFSLPEGSSKRQLIRKDNEPNSLRAIGHITNSLSGKRKGVYLEETNGTRNQAKNVSFYDLTTDEPQQDTHNDIPTEVVELMARTQIKRSMPDAENKSSSLQDMSTQMGKHLASVNRTTHGFIRRELNVYPRNGNATNSFNPYGGYQLGLNNNLGKTQSPFRFEVLKSKSKSSSDVYYSPVDTSKFSPAGTSNFKRSMVERGLTDAALQAWGGSDLQKNIMQQEHDASRPRPTLTRSYPSFRFSASQPTSSNTLTRSYPSFRFAASQPTSSNNMDIITSLQSGSMHAIPTMNLRGLMDSSRRPSTTSFNDVVRAQLLQRDTKIGGARPQGNQW</sequence>
<dbReference type="Proteomes" id="UP001372338">
    <property type="component" value="Unassembled WGS sequence"/>
</dbReference>
<accession>A0AAN9EPV2</accession>
<protein>
    <submittedName>
        <fullName evidence="2">Uncharacterized protein</fullName>
    </submittedName>
</protein>
<dbReference type="PANTHER" id="PTHR35504">
    <property type="entry name" value="PROTEIN EMBRYONIC FLOWER 1"/>
    <property type="match status" value="1"/>
</dbReference>
<dbReference type="EMBL" id="JAYWIO010000005">
    <property type="protein sequence ID" value="KAK7260360.1"/>
    <property type="molecule type" value="Genomic_DNA"/>
</dbReference>
<dbReference type="AlphaFoldDB" id="A0AAN9EPV2"/>
<dbReference type="GO" id="GO:0048367">
    <property type="term" value="P:shoot system development"/>
    <property type="evidence" value="ECO:0007669"/>
    <property type="project" value="InterPro"/>
</dbReference>
<dbReference type="GO" id="GO:0009910">
    <property type="term" value="P:negative regulation of flower development"/>
    <property type="evidence" value="ECO:0007669"/>
    <property type="project" value="InterPro"/>
</dbReference>
<dbReference type="PANTHER" id="PTHR35504:SF1">
    <property type="entry name" value="PROTEIN EMBRYONIC FLOWER 1"/>
    <property type="match status" value="1"/>
</dbReference>
<proteinExistence type="predicted"/>
<evidence type="ECO:0000313" key="3">
    <source>
        <dbReference type="Proteomes" id="UP001372338"/>
    </source>
</evidence>
<reference evidence="2 3" key="1">
    <citation type="submission" date="2024-01" db="EMBL/GenBank/DDBJ databases">
        <title>The genomes of 5 underutilized Papilionoideae crops provide insights into root nodulation and disease resistanc.</title>
        <authorList>
            <person name="Yuan L."/>
        </authorList>
    </citation>
    <scope>NUCLEOTIDE SEQUENCE [LARGE SCALE GENOMIC DNA]</scope>
    <source>
        <strain evidence="2">ZHUSHIDOU_FW_LH</strain>
        <tissue evidence="2">Leaf</tissue>
    </source>
</reference>
<comment type="caution">
    <text evidence="2">The sequence shown here is derived from an EMBL/GenBank/DDBJ whole genome shotgun (WGS) entry which is preliminary data.</text>
</comment>
<feature type="region of interest" description="Disordered" evidence="1">
    <location>
        <begin position="194"/>
        <end position="215"/>
    </location>
</feature>
<dbReference type="InterPro" id="IPR034583">
    <property type="entry name" value="EMF1"/>
</dbReference>
<dbReference type="GO" id="GO:0045892">
    <property type="term" value="P:negative regulation of DNA-templated transcription"/>
    <property type="evidence" value="ECO:0007669"/>
    <property type="project" value="InterPro"/>
</dbReference>
<gene>
    <name evidence="2" type="ORF">RIF29_26339</name>
</gene>
<name>A0AAN9EPV2_CROPI</name>
<evidence type="ECO:0000313" key="2">
    <source>
        <dbReference type="EMBL" id="KAK7260360.1"/>
    </source>
</evidence>
<evidence type="ECO:0000256" key="1">
    <source>
        <dbReference type="SAM" id="MobiDB-lite"/>
    </source>
</evidence>